<dbReference type="Gene3D" id="3.40.630.30">
    <property type="match status" value="1"/>
</dbReference>
<feature type="domain" description="N-acetyltransferase" evidence="3">
    <location>
        <begin position="6"/>
        <end position="180"/>
    </location>
</feature>
<evidence type="ECO:0000313" key="5">
    <source>
        <dbReference type="Proteomes" id="UP001596098"/>
    </source>
</evidence>
<dbReference type="InterPro" id="IPR000182">
    <property type="entry name" value="GNAT_dom"/>
</dbReference>
<comment type="caution">
    <text evidence="4">The sequence shown here is derived from an EMBL/GenBank/DDBJ whole genome shotgun (WGS) entry which is preliminary data.</text>
</comment>
<evidence type="ECO:0000256" key="1">
    <source>
        <dbReference type="ARBA" id="ARBA00022679"/>
    </source>
</evidence>
<sequence>MGRAQVQVRAAHVGDVPLLAELWSELLRTGDGVALGDLVALVEQQETDPDLRVLVAEIDSAPVGALLVRVCAVNPVNPDRIVQAFAPQVVASSRRRGVGTALVEAAVTFAEERGINYVGAAALSSSRDANRFFARIGLGPRAVLRIATTSAVRQRLGSVRPARGADRRHVDRVLAARRGRRSRVPS</sequence>
<evidence type="ECO:0000259" key="3">
    <source>
        <dbReference type="PROSITE" id="PS51186"/>
    </source>
</evidence>
<dbReference type="InterPro" id="IPR050832">
    <property type="entry name" value="Bact_Acetyltransf"/>
</dbReference>
<dbReference type="InterPro" id="IPR016181">
    <property type="entry name" value="Acyl_CoA_acyltransferase"/>
</dbReference>
<dbReference type="GO" id="GO:0016746">
    <property type="term" value="F:acyltransferase activity"/>
    <property type="evidence" value="ECO:0007669"/>
    <property type="project" value="UniProtKB-KW"/>
</dbReference>
<evidence type="ECO:0000256" key="2">
    <source>
        <dbReference type="ARBA" id="ARBA00023315"/>
    </source>
</evidence>
<dbReference type="Pfam" id="PF00583">
    <property type="entry name" value="Acetyltransf_1"/>
    <property type="match status" value="1"/>
</dbReference>
<dbReference type="PANTHER" id="PTHR43877">
    <property type="entry name" value="AMINOALKYLPHOSPHONATE N-ACETYLTRANSFERASE-RELATED-RELATED"/>
    <property type="match status" value="1"/>
</dbReference>
<keyword evidence="2 4" id="KW-0012">Acyltransferase</keyword>
<dbReference type="EMBL" id="JBHSQI010000003">
    <property type="protein sequence ID" value="MFC6153242.1"/>
    <property type="molecule type" value="Genomic_DNA"/>
</dbReference>
<dbReference type="RefSeq" id="WP_128221097.1">
    <property type="nucleotide sequence ID" value="NZ_CP034929.1"/>
</dbReference>
<dbReference type="PANTHER" id="PTHR43877:SF1">
    <property type="entry name" value="ACETYLTRANSFERASE"/>
    <property type="match status" value="1"/>
</dbReference>
<reference evidence="5" key="1">
    <citation type="journal article" date="2019" name="Int. J. Syst. Evol. Microbiol.">
        <title>The Global Catalogue of Microorganisms (GCM) 10K type strain sequencing project: providing services to taxonomists for standard genome sequencing and annotation.</title>
        <authorList>
            <consortium name="The Broad Institute Genomics Platform"/>
            <consortium name="The Broad Institute Genome Sequencing Center for Infectious Disease"/>
            <person name="Wu L."/>
            <person name="Ma J."/>
        </authorList>
    </citation>
    <scope>NUCLEOTIDE SEQUENCE [LARGE SCALE GENOMIC DNA]</scope>
    <source>
        <strain evidence="5">DFY28</strain>
    </source>
</reference>
<organism evidence="4 5">
    <name type="scientific">Nocardioides yefusunii</name>
    <dbReference type="NCBI Taxonomy" id="2500546"/>
    <lineage>
        <taxon>Bacteria</taxon>
        <taxon>Bacillati</taxon>
        <taxon>Actinomycetota</taxon>
        <taxon>Actinomycetes</taxon>
        <taxon>Propionibacteriales</taxon>
        <taxon>Nocardioidaceae</taxon>
        <taxon>Nocardioides</taxon>
    </lineage>
</organism>
<dbReference type="SUPFAM" id="SSF55729">
    <property type="entry name" value="Acyl-CoA N-acyltransferases (Nat)"/>
    <property type="match status" value="1"/>
</dbReference>
<evidence type="ECO:0000313" key="4">
    <source>
        <dbReference type="EMBL" id="MFC6153242.1"/>
    </source>
</evidence>
<accession>A0ABW1QWN9</accession>
<gene>
    <name evidence="4" type="ORF">ACFPWU_06125</name>
</gene>
<proteinExistence type="predicted"/>
<keyword evidence="1 4" id="KW-0808">Transferase</keyword>
<keyword evidence="5" id="KW-1185">Reference proteome</keyword>
<dbReference type="PROSITE" id="PS51186">
    <property type="entry name" value="GNAT"/>
    <property type="match status" value="1"/>
</dbReference>
<dbReference type="EC" id="2.3.-.-" evidence="4"/>
<dbReference type="CDD" id="cd04301">
    <property type="entry name" value="NAT_SF"/>
    <property type="match status" value="1"/>
</dbReference>
<name>A0ABW1QWN9_9ACTN</name>
<protein>
    <submittedName>
        <fullName evidence="4">GNAT family N-acetyltransferase</fullName>
        <ecNumber evidence="4">2.3.-.-</ecNumber>
    </submittedName>
</protein>
<dbReference type="Proteomes" id="UP001596098">
    <property type="component" value="Unassembled WGS sequence"/>
</dbReference>